<protein>
    <submittedName>
        <fullName evidence="2">MBL fold metallo-hydrolase</fullName>
    </submittedName>
</protein>
<dbReference type="Proteomes" id="UP001167831">
    <property type="component" value="Unassembled WGS sequence"/>
</dbReference>
<gene>
    <name evidence="1" type="ORF">QVN81_07395</name>
    <name evidence="2" type="ORF">QVN84_08700</name>
</gene>
<proteinExistence type="predicted"/>
<organism evidence="2 4">
    <name type="scientific">Leyella lascolaii</name>
    <dbReference type="NCBI Taxonomy" id="1776379"/>
    <lineage>
        <taxon>Bacteria</taxon>
        <taxon>Pseudomonadati</taxon>
        <taxon>Bacteroidota</taxon>
        <taxon>Bacteroidia</taxon>
        <taxon>Bacteroidales</taxon>
        <taxon>Prevotellaceae</taxon>
        <taxon>Leyella</taxon>
    </lineage>
</organism>
<dbReference type="EMBL" id="JAUEIF010000007">
    <property type="protein sequence ID" value="MDN0025593.1"/>
    <property type="molecule type" value="Genomic_DNA"/>
</dbReference>
<name>A0AAW7JIB2_9BACT</name>
<dbReference type="AlphaFoldDB" id="A0AAW7JIB2"/>
<evidence type="ECO:0000313" key="2">
    <source>
        <dbReference type="EMBL" id="MDN0025593.1"/>
    </source>
</evidence>
<dbReference type="PANTHER" id="PTHR42967:SF1">
    <property type="entry name" value="MBL FOLD METALLO-HYDROLASE"/>
    <property type="match status" value="1"/>
</dbReference>
<dbReference type="Gene3D" id="3.60.15.10">
    <property type="entry name" value="Ribonuclease Z/Hydroxyacylglutathione hydrolase-like"/>
    <property type="match status" value="1"/>
</dbReference>
<dbReference type="EMBL" id="JAUEIE010000006">
    <property type="protein sequence ID" value="MDN0022840.1"/>
    <property type="molecule type" value="Genomic_DNA"/>
</dbReference>
<reference evidence="2" key="1">
    <citation type="submission" date="2023-06" db="EMBL/GenBank/DDBJ databases">
        <authorList>
            <person name="Zeman M."/>
            <person name="Kubasova T."/>
            <person name="Jahodarova E."/>
            <person name="Nykrynova M."/>
            <person name="Rychlik I."/>
        </authorList>
    </citation>
    <scope>NUCLEOTIDE SEQUENCE</scope>
    <source>
        <strain evidence="2">ET15</strain>
        <strain evidence="1">ET37</strain>
    </source>
</reference>
<evidence type="ECO:0000313" key="1">
    <source>
        <dbReference type="EMBL" id="MDN0022840.1"/>
    </source>
</evidence>
<evidence type="ECO:0000313" key="4">
    <source>
        <dbReference type="Proteomes" id="UP001168478"/>
    </source>
</evidence>
<dbReference type="PANTHER" id="PTHR42967">
    <property type="entry name" value="METAL DEPENDENT HYDROLASE"/>
    <property type="match status" value="1"/>
</dbReference>
<dbReference type="Proteomes" id="UP001168478">
    <property type="component" value="Unassembled WGS sequence"/>
</dbReference>
<dbReference type="RefSeq" id="WP_289825362.1">
    <property type="nucleotide sequence ID" value="NZ_JAUEIE010000006.1"/>
</dbReference>
<evidence type="ECO:0000313" key="3">
    <source>
        <dbReference type="Proteomes" id="UP001167831"/>
    </source>
</evidence>
<comment type="caution">
    <text evidence="2">The sequence shown here is derived from an EMBL/GenBank/DDBJ whole genome shotgun (WGS) entry which is preliminary data.</text>
</comment>
<reference evidence="2" key="2">
    <citation type="submission" date="2023-08" db="EMBL/GenBank/DDBJ databases">
        <title>Identification and characterization of horizontal gene transfer across gut microbiota members of farm animals based on homology search.</title>
        <authorList>
            <person name="Schwarzerova J."/>
            <person name="Nykrynova M."/>
            <person name="Jureckova K."/>
            <person name="Cejkova D."/>
            <person name="Rychlik I."/>
        </authorList>
    </citation>
    <scope>NUCLEOTIDE SEQUENCE</scope>
    <source>
        <strain evidence="2">ET15</strain>
        <strain evidence="1">ET37</strain>
    </source>
</reference>
<keyword evidence="3" id="KW-1185">Reference proteome</keyword>
<sequence length="251" mass="28640">MRLTYIFHSGFAVETRSCILVFDYWMDPSSVMPALLASGKPLYVFASHFHEDHFTREIFSWRKGGADVRYILSKDILRRRRASIGDADVWLAKGGVWRDRNLSVAAAGSNDSGVSWIVETEGRRIFHAGDLNNWYARFLTENGGGIKLECADMCQGVDPVREERLFLGELKDIRKIADRFDVAMFPVDGRIGNGYTRGGRQFIERFGVGLFVPMHFVASGFESAWRMKEFTDERGVDFWKIGREGECLDIE</sequence>
<dbReference type="SUPFAM" id="SSF56281">
    <property type="entry name" value="Metallo-hydrolase/oxidoreductase"/>
    <property type="match status" value="1"/>
</dbReference>
<accession>A0AAW7JIB2</accession>
<dbReference type="InterPro" id="IPR036866">
    <property type="entry name" value="RibonucZ/Hydroxyglut_hydro"/>
</dbReference>